<evidence type="ECO:0000313" key="1">
    <source>
        <dbReference type="EMBL" id="SVB17003.1"/>
    </source>
</evidence>
<gene>
    <name evidence="1" type="ORF">METZ01_LOCUS169857</name>
</gene>
<name>A0A382BV95_9ZZZZ</name>
<accession>A0A382BV95</accession>
<organism evidence="1">
    <name type="scientific">marine metagenome</name>
    <dbReference type="NCBI Taxonomy" id="408172"/>
    <lineage>
        <taxon>unclassified sequences</taxon>
        <taxon>metagenomes</taxon>
        <taxon>ecological metagenomes</taxon>
    </lineage>
</organism>
<proteinExistence type="predicted"/>
<sequence>MADYEQLMKDARLEINSAEHLLFVTFNLNKDSNFVFTVTNQLIKSVRLSLEALLTYERKQKNIEPFPKQFSVMAEIFKNKVAEQKEFDPVMIGFL</sequence>
<reference evidence="1" key="1">
    <citation type="submission" date="2018-05" db="EMBL/GenBank/DDBJ databases">
        <authorList>
            <person name="Lanie J.A."/>
            <person name="Ng W.-L."/>
            <person name="Kazmierczak K.M."/>
            <person name="Andrzejewski T.M."/>
            <person name="Davidsen T.M."/>
            <person name="Wayne K.J."/>
            <person name="Tettelin H."/>
            <person name="Glass J.I."/>
            <person name="Rusch D."/>
            <person name="Podicherti R."/>
            <person name="Tsui H.-C.T."/>
            <person name="Winkler M.E."/>
        </authorList>
    </citation>
    <scope>NUCLEOTIDE SEQUENCE</scope>
</reference>
<feature type="non-terminal residue" evidence="1">
    <location>
        <position position="95"/>
    </location>
</feature>
<dbReference type="EMBL" id="UINC01031252">
    <property type="protein sequence ID" value="SVB17003.1"/>
    <property type="molecule type" value="Genomic_DNA"/>
</dbReference>
<protein>
    <submittedName>
        <fullName evidence="1">Uncharacterized protein</fullName>
    </submittedName>
</protein>
<dbReference type="AlphaFoldDB" id="A0A382BV95"/>